<dbReference type="AlphaFoldDB" id="A0A5C5RMK3"/>
<proteinExistence type="predicted"/>
<protein>
    <submittedName>
        <fullName evidence="2">Uncharacterized protein</fullName>
    </submittedName>
</protein>
<keyword evidence="1" id="KW-0472">Membrane</keyword>
<sequence>METNPEDGGTLADVEAAGVAGRRAALPWWLLALEVLFVAGMWSMVYGGPQTWANILLAFAVFAVPVVVLVVIAKRRGRVGEFAPGSRASVVSWVGFFGAMFAAMTMSNFLEVGRPQAYVAVFLVVMVVYGGCRVAAERLAVRQAA</sequence>
<feature type="transmembrane region" description="Helical" evidence="1">
    <location>
        <begin position="85"/>
        <end position="105"/>
    </location>
</feature>
<gene>
    <name evidence="2" type="ORF">FK268_15820</name>
</gene>
<name>A0A5C5RMK3_9ACTN</name>
<accession>A0A5C5RMK3</accession>
<keyword evidence="3" id="KW-1185">Reference proteome</keyword>
<organism evidence="2 3">
    <name type="scientific">Tsukamurella sputi</name>
    <dbReference type="NCBI Taxonomy" id="2591848"/>
    <lineage>
        <taxon>Bacteria</taxon>
        <taxon>Bacillati</taxon>
        <taxon>Actinomycetota</taxon>
        <taxon>Actinomycetes</taxon>
        <taxon>Mycobacteriales</taxon>
        <taxon>Tsukamurellaceae</taxon>
        <taxon>Tsukamurella</taxon>
    </lineage>
</organism>
<keyword evidence="1" id="KW-0812">Transmembrane</keyword>
<evidence type="ECO:0000256" key="1">
    <source>
        <dbReference type="SAM" id="Phobius"/>
    </source>
</evidence>
<reference evidence="2 3" key="1">
    <citation type="submission" date="2019-08" db="EMBL/GenBank/DDBJ databases">
        <title>Tsukamurella conjunctivitidis sp. nov., Tsukamurella assacharolytica sp. nov. and Tsukamurella sputae sp. nov. isolated from patients with conjunctivitis, bacteraemia (lymphoma) and respiratory infection (sputum) in Hong Kong.</title>
        <authorList>
            <person name="Fok K.M.N."/>
            <person name="Fong J.Y.H."/>
        </authorList>
    </citation>
    <scope>NUCLEOTIDE SEQUENCE [LARGE SCALE GENOMIC DNA]</scope>
    <source>
        <strain evidence="2 3">HKU70</strain>
    </source>
</reference>
<keyword evidence="1" id="KW-1133">Transmembrane helix</keyword>
<feature type="transmembrane region" description="Helical" evidence="1">
    <location>
        <begin position="28"/>
        <end position="46"/>
    </location>
</feature>
<dbReference type="OrthoDB" id="4774005at2"/>
<comment type="caution">
    <text evidence="2">The sequence shown here is derived from an EMBL/GenBank/DDBJ whole genome shotgun (WGS) entry which is preliminary data.</text>
</comment>
<dbReference type="Proteomes" id="UP000319792">
    <property type="component" value="Unassembled WGS sequence"/>
</dbReference>
<evidence type="ECO:0000313" key="2">
    <source>
        <dbReference type="EMBL" id="TWS23723.1"/>
    </source>
</evidence>
<feature type="transmembrane region" description="Helical" evidence="1">
    <location>
        <begin position="117"/>
        <end position="136"/>
    </location>
</feature>
<feature type="transmembrane region" description="Helical" evidence="1">
    <location>
        <begin position="52"/>
        <end position="73"/>
    </location>
</feature>
<dbReference type="EMBL" id="VIGV01000004">
    <property type="protein sequence ID" value="TWS23723.1"/>
    <property type="molecule type" value="Genomic_DNA"/>
</dbReference>
<evidence type="ECO:0000313" key="3">
    <source>
        <dbReference type="Proteomes" id="UP000319792"/>
    </source>
</evidence>
<dbReference type="RefSeq" id="WP_146435692.1">
    <property type="nucleotide sequence ID" value="NZ_VIGV01000004.1"/>
</dbReference>